<evidence type="ECO:0000313" key="1">
    <source>
        <dbReference type="EMBL" id="AMM30774.1"/>
    </source>
</evidence>
<dbReference type="RefSeq" id="WP_066494196.1">
    <property type="nucleotide sequence ID" value="NZ_BJMO01000013.1"/>
</dbReference>
<dbReference type="Proteomes" id="UP000070134">
    <property type="component" value="Chromosome"/>
</dbReference>
<gene>
    <name evidence="1" type="ORF">SA2016_0069</name>
</gene>
<sequence length="183" mass="19334">MTRRLILINGVPGSGKTTLARAWCERHAPELPLGLDIDTIRSMLGGWRHRLTDAGLAARDIAVAAIGAHLRSDHDVLVPQYLRRPEFIGRLEAVADACGASFVETALAIDPATAGTRLHARTGTAGDRDPHGSLPEDLTTTVRTFEAFMLTRTSATRLPGGAGVLEALDALEAAVARAGTQAP</sequence>
<dbReference type="Pfam" id="PF13671">
    <property type="entry name" value="AAA_33"/>
    <property type="match status" value="1"/>
</dbReference>
<proteinExistence type="predicted"/>
<dbReference type="AlphaFoldDB" id="A0A126ZW45"/>
<reference evidence="1 2" key="1">
    <citation type="submission" date="2016-02" db="EMBL/GenBank/DDBJ databases">
        <title>Complete genome of Sinomonas atrocyanea KCTC 3377.</title>
        <authorList>
            <person name="Kim K.M."/>
        </authorList>
    </citation>
    <scope>NUCLEOTIDE SEQUENCE [LARGE SCALE GENOMIC DNA]</scope>
    <source>
        <strain evidence="1 2">KCTC 3377</strain>
    </source>
</reference>
<evidence type="ECO:0000313" key="2">
    <source>
        <dbReference type="Proteomes" id="UP000070134"/>
    </source>
</evidence>
<accession>A0A126ZW45</accession>
<organism evidence="1 2">
    <name type="scientific">Sinomonas atrocyanea</name>
    <dbReference type="NCBI Taxonomy" id="37927"/>
    <lineage>
        <taxon>Bacteria</taxon>
        <taxon>Bacillati</taxon>
        <taxon>Actinomycetota</taxon>
        <taxon>Actinomycetes</taxon>
        <taxon>Micrococcales</taxon>
        <taxon>Micrococcaceae</taxon>
        <taxon>Sinomonas</taxon>
    </lineage>
</organism>
<protein>
    <recommendedName>
        <fullName evidence="3">Kinase</fullName>
    </recommendedName>
</protein>
<dbReference type="InterPro" id="IPR027417">
    <property type="entry name" value="P-loop_NTPase"/>
</dbReference>
<keyword evidence="2" id="KW-1185">Reference proteome</keyword>
<evidence type="ECO:0008006" key="3">
    <source>
        <dbReference type="Google" id="ProtNLM"/>
    </source>
</evidence>
<dbReference type="Gene3D" id="3.40.50.300">
    <property type="entry name" value="P-loop containing nucleotide triphosphate hydrolases"/>
    <property type="match status" value="1"/>
</dbReference>
<name>A0A126ZW45_9MICC</name>
<dbReference type="STRING" id="37927.SA2016_0069"/>
<dbReference type="KEGG" id="satk:SA2016_0069"/>
<dbReference type="EMBL" id="CP014518">
    <property type="protein sequence ID" value="AMM30774.1"/>
    <property type="molecule type" value="Genomic_DNA"/>
</dbReference>
<dbReference type="SUPFAM" id="SSF52540">
    <property type="entry name" value="P-loop containing nucleoside triphosphate hydrolases"/>
    <property type="match status" value="1"/>
</dbReference>